<protein>
    <submittedName>
        <fullName evidence="5">Uncharacterized protein</fullName>
    </submittedName>
</protein>
<evidence type="ECO:0000256" key="1">
    <source>
        <dbReference type="ARBA" id="ARBA00022676"/>
    </source>
</evidence>
<name>A0A0U2YX93_9MICC</name>
<evidence type="ECO:0000313" key="8">
    <source>
        <dbReference type="Proteomes" id="UP000321155"/>
    </source>
</evidence>
<dbReference type="Proteomes" id="UP000057181">
    <property type="component" value="Chromosome"/>
</dbReference>
<dbReference type="Gene3D" id="3.40.50.2000">
    <property type="entry name" value="Glycogen Phosphorylase B"/>
    <property type="match status" value="2"/>
</dbReference>
<proteinExistence type="predicted"/>
<dbReference type="SUPFAM" id="SSF53756">
    <property type="entry name" value="UDP-Glycosyltransferase/glycogen phosphorylase"/>
    <property type="match status" value="1"/>
</dbReference>
<reference evidence="6 8" key="2">
    <citation type="submission" date="2019-07" db="EMBL/GenBank/DDBJ databases">
        <title>Whole genome shotgun sequence of Kocuria flava NBRC 107626.</title>
        <authorList>
            <person name="Hosoyama A."/>
            <person name="Uohara A."/>
            <person name="Ohji S."/>
            <person name="Ichikawa N."/>
        </authorList>
    </citation>
    <scope>NUCLEOTIDE SEQUENCE [LARGE SCALE GENOMIC DNA]</scope>
    <source>
        <strain evidence="6 8">NBRC 107626</strain>
    </source>
</reference>
<dbReference type="CDD" id="cd03811">
    <property type="entry name" value="GT4_GT28_WabH-like"/>
    <property type="match status" value="1"/>
</dbReference>
<sequence>MTVPGDDGPGGARRSLCLYTRSADPSGMGAHLLELAGGLAGRMDVTVLCRTGERVRWLFEAASACGARAVALPGPHDPAYPEVLGAHLASHPVDVFHCHAGWRWEDPHGLRLAAAAGVPAVVITHHLSYLLRHPGKAQRLVRNTSWAHWRIAVSDTLRESYLARGVSPERFVTVPNGIGPRRQAPGRAAARAALRLPAQVPVVLSTGRLTAVKDHRSLIGAAALLAPEHPDLQVVVLGEGELRAELEGLVAALGLGGVVHLPGHRADARALLDAADVFVLPSRAEGMPLTVLEAMEAGLPVVATRGTGSEEAVVHGRTGLLVPPGDPGELAAALGALLDDDCVRGRYGTAGRRRYLERFTVEAMLAGTLAVYDAALAPRGAGARAPGG</sequence>
<evidence type="ECO:0000313" key="7">
    <source>
        <dbReference type="Proteomes" id="UP000057181"/>
    </source>
</evidence>
<keyword evidence="8" id="KW-1185">Reference proteome</keyword>
<dbReference type="EMBL" id="BJZR01000005">
    <property type="protein sequence ID" value="GEO91051.1"/>
    <property type="molecule type" value="Genomic_DNA"/>
</dbReference>
<gene>
    <name evidence="5" type="ORF">AS188_10580</name>
    <name evidence="6" type="ORF">KFL01_03570</name>
</gene>
<dbReference type="GO" id="GO:0016757">
    <property type="term" value="F:glycosyltransferase activity"/>
    <property type="evidence" value="ECO:0007669"/>
    <property type="project" value="UniProtKB-KW"/>
</dbReference>
<accession>A0A0U2YX93</accession>
<dbReference type="PANTHER" id="PTHR12526">
    <property type="entry name" value="GLYCOSYLTRANSFERASE"/>
    <property type="match status" value="1"/>
</dbReference>
<dbReference type="PANTHER" id="PTHR12526:SF636">
    <property type="entry name" value="BLL3647 PROTEIN"/>
    <property type="match status" value="1"/>
</dbReference>
<dbReference type="Proteomes" id="UP000321155">
    <property type="component" value="Unassembled WGS sequence"/>
</dbReference>
<dbReference type="OrthoDB" id="4316343at2"/>
<dbReference type="EMBL" id="CP013254">
    <property type="protein sequence ID" value="ALU40113.1"/>
    <property type="molecule type" value="Genomic_DNA"/>
</dbReference>
<dbReference type="STRING" id="446860.AS188_10580"/>
<organism evidence="5 7">
    <name type="scientific">Kocuria flava</name>
    <dbReference type="NCBI Taxonomy" id="446860"/>
    <lineage>
        <taxon>Bacteria</taxon>
        <taxon>Bacillati</taxon>
        <taxon>Actinomycetota</taxon>
        <taxon>Actinomycetes</taxon>
        <taxon>Micrococcales</taxon>
        <taxon>Micrococcaceae</taxon>
        <taxon>Kocuria</taxon>
    </lineage>
</organism>
<reference evidence="5 7" key="1">
    <citation type="submission" date="2015-11" db="EMBL/GenBank/DDBJ databases">
        <title>Complete Genome Sequence of Kocuria flava strain HO-9041.</title>
        <authorList>
            <person name="Zhou M."/>
            <person name="Dai J."/>
        </authorList>
    </citation>
    <scope>NUCLEOTIDE SEQUENCE [LARGE SCALE GENOMIC DNA]</scope>
    <source>
        <strain evidence="5 7">HO-9041</strain>
    </source>
</reference>
<dbReference type="InterPro" id="IPR028098">
    <property type="entry name" value="Glyco_trans_4-like_N"/>
</dbReference>
<dbReference type="Pfam" id="PF00534">
    <property type="entry name" value="Glycos_transf_1"/>
    <property type="match status" value="1"/>
</dbReference>
<dbReference type="RefSeq" id="WP_058858814.1">
    <property type="nucleotide sequence ID" value="NZ_BJZR01000005.1"/>
</dbReference>
<evidence type="ECO:0000259" key="3">
    <source>
        <dbReference type="Pfam" id="PF00534"/>
    </source>
</evidence>
<feature type="domain" description="Glycosyltransferase subfamily 4-like N-terminal" evidence="4">
    <location>
        <begin position="26"/>
        <end position="179"/>
    </location>
</feature>
<dbReference type="KEGG" id="kfv:AS188_10580"/>
<dbReference type="Pfam" id="PF13439">
    <property type="entry name" value="Glyco_transf_4"/>
    <property type="match status" value="1"/>
</dbReference>
<keyword evidence="1" id="KW-0328">Glycosyltransferase</keyword>
<feature type="domain" description="Glycosyl transferase family 1" evidence="3">
    <location>
        <begin position="189"/>
        <end position="353"/>
    </location>
</feature>
<dbReference type="AlphaFoldDB" id="A0A0U2YX93"/>
<evidence type="ECO:0000313" key="5">
    <source>
        <dbReference type="EMBL" id="ALU40113.1"/>
    </source>
</evidence>
<keyword evidence="2" id="KW-0808">Transferase</keyword>
<evidence type="ECO:0000256" key="2">
    <source>
        <dbReference type="ARBA" id="ARBA00022679"/>
    </source>
</evidence>
<dbReference type="InterPro" id="IPR001296">
    <property type="entry name" value="Glyco_trans_1"/>
</dbReference>
<evidence type="ECO:0000313" key="6">
    <source>
        <dbReference type="EMBL" id="GEO91051.1"/>
    </source>
</evidence>
<evidence type="ECO:0000259" key="4">
    <source>
        <dbReference type="Pfam" id="PF13439"/>
    </source>
</evidence>